<dbReference type="Proteomes" id="UP000663854">
    <property type="component" value="Unassembled WGS sequence"/>
</dbReference>
<name>A0A815U383_9BILA</name>
<organism evidence="2 4">
    <name type="scientific">Rotaria sordida</name>
    <dbReference type="NCBI Taxonomy" id="392033"/>
    <lineage>
        <taxon>Eukaryota</taxon>
        <taxon>Metazoa</taxon>
        <taxon>Spiralia</taxon>
        <taxon>Gnathifera</taxon>
        <taxon>Rotifera</taxon>
        <taxon>Eurotatoria</taxon>
        <taxon>Bdelloidea</taxon>
        <taxon>Philodinida</taxon>
        <taxon>Philodinidae</taxon>
        <taxon>Rotaria</taxon>
    </lineage>
</organism>
<sequence>ITEEPNQTISSPIAQIESESMPQQNPSSNIAEEPNETISSPIAQIEPESIP</sequence>
<comment type="caution">
    <text evidence="2">The sequence shown here is derived from an EMBL/GenBank/DDBJ whole genome shotgun (WGS) entry which is preliminary data.</text>
</comment>
<evidence type="ECO:0000313" key="5">
    <source>
        <dbReference type="Proteomes" id="UP000663870"/>
    </source>
</evidence>
<dbReference type="EMBL" id="CAJNOH010010384">
    <property type="protein sequence ID" value="CAF1512220.1"/>
    <property type="molecule type" value="Genomic_DNA"/>
</dbReference>
<evidence type="ECO:0000256" key="1">
    <source>
        <dbReference type="SAM" id="MobiDB-lite"/>
    </source>
</evidence>
<dbReference type="AlphaFoldDB" id="A0A815U383"/>
<gene>
    <name evidence="3" type="ORF">JXQ802_LOCUS55739</name>
    <name evidence="2" type="ORF">PYM288_LOCUS39202</name>
</gene>
<protein>
    <submittedName>
        <fullName evidence="2">Uncharacterized protein</fullName>
    </submittedName>
</protein>
<dbReference type="Proteomes" id="UP000663870">
    <property type="component" value="Unassembled WGS sequence"/>
</dbReference>
<proteinExistence type="predicted"/>
<keyword evidence="5" id="KW-1185">Reference proteome</keyword>
<feature type="region of interest" description="Disordered" evidence="1">
    <location>
        <begin position="1"/>
        <end position="51"/>
    </location>
</feature>
<evidence type="ECO:0000313" key="3">
    <source>
        <dbReference type="EMBL" id="CAF1658913.1"/>
    </source>
</evidence>
<reference evidence="2" key="1">
    <citation type="submission" date="2021-02" db="EMBL/GenBank/DDBJ databases">
        <authorList>
            <person name="Nowell W R."/>
        </authorList>
    </citation>
    <scope>NUCLEOTIDE SEQUENCE</scope>
</reference>
<evidence type="ECO:0000313" key="2">
    <source>
        <dbReference type="EMBL" id="CAF1512220.1"/>
    </source>
</evidence>
<accession>A0A815U383</accession>
<evidence type="ECO:0000313" key="4">
    <source>
        <dbReference type="Proteomes" id="UP000663854"/>
    </source>
</evidence>
<feature type="non-terminal residue" evidence="2">
    <location>
        <position position="1"/>
    </location>
</feature>
<feature type="compositionally biased region" description="Polar residues" evidence="1">
    <location>
        <begin position="1"/>
        <end position="42"/>
    </location>
</feature>
<dbReference type="EMBL" id="CAJNOL010012200">
    <property type="protein sequence ID" value="CAF1658913.1"/>
    <property type="molecule type" value="Genomic_DNA"/>
</dbReference>